<sequence length="560" mass="63670">MHSYSKMKIPDKEEVKNVGIYTTNESRKEVAKEIKRTHFQLGSDLSSFPHSLNQDTYQNMQVDDRNLGDQQKRMAKINKRSNFVFGNDPSGKGETTSNQTYNSKQFSHLSGNSNTFSANTLRKGNFRLGFNNESTYETTSNANFNDKNPEFTRSHVNVNRGDKNTIPLGNGKTSYQTTNNLNFTQKDVAESFKDKLLMRQRGEKLKKANFSFGHFNNRNSLKNEPHNITDHANKFHSEMVKQKQQAKQRGVELKKSNFQLSKDPKYGSDSNAFKSMAQFQFNEEQITGDNMAQENKKNSEISKNLQTNLRSSHFEFGNNKGNQGSCSHDAHQKFNIDQKGLDDSNKLAKKMQSSNFELGSNKYKGLPLQSTYKDSANLNVDYGKVKADSSNIDSKKTTIDIGKGKCYDYTSEAKSKFVMPQGKSSTIDHSHNNMSYLKKNHFNLGNDRNDYSTVNKTDFDSKPNPGFKKHQGNNQQTTFKMGFQNSQFSATKSANTRLPYTDRNKHAPYQRVVGEAMKSSNSSKQANAMQRENFSLGKNGGEFKTINQGYYKWIQPKGDR</sequence>
<gene>
    <name evidence="1" type="ORF">ECRASSUSDP1_LOCUS5150</name>
</gene>
<dbReference type="EMBL" id="CAMPGE010004959">
    <property type="protein sequence ID" value="CAI2363811.1"/>
    <property type="molecule type" value="Genomic_DNA"/>
</dbReference>
<evidence type="ECO:0000313" key="2">
    <source>
        <dbReference type="Proteomes" id="UP001295684"/>
    </source>
</evidence>
<organism evidence="1 2">
    <name type="scientific">Euplotes crassus</name>
    <dbReference type="NCBI Taxonomy" id="5936"/>
    <lineage>
        <taxon>Eukaryota</taxon>
        <taxon>Sar</taxon>
        <taxon>Alveolata</taxon>
        <taxon>Ciliophora</taxon>
        <taxon>Intramacronucleata</taxon>
        <taxon>Spirotrichea</taxon>
        <taxon>Hypotrichia</taxon>
        <taxon>Euplotida</taxon>
        <taxon>Euplotidae</taxon>
        <taxon>Moneuplotes</taxon>
    </lineage>
</organism>
<proteinExistence type="predicted"/>
<evidence type="ECO:0000313" key="1">
    <source>
        <dbReference type="EMBL" id="CAI2363811.1"/>
    </source>
</evidence>
<accession>A0AAD1XAJ9</accession>
<dbReference type="AlphaFoldDB" id="A0AAD1XAJ9"/>
<name>A0AAD1XAJ9_EUPCR</name>
<protein>
    <submittedName>
        <fullName evidence="1">Uncharacterized protein</fullName>
    </submittedName>
</protein>
<comment type="caution">
    <text evidence="1">The sequence shown here is derived from an EMBL/GenBank/DDBJ whole genome shotgun (WGS) entry which is preliminary data.</text>
</comment>
<dbReference type="Proteomes" id="UP001295684">
    <property type="component" value="Unassembled WGS sequence"/>
</dbReference>
<reference evidence="1" key="1">
    <citation type="submission" date="2023-07" db="EMBL/GenBank/DDBJ databases">
        <authorList>
            <consortium name="AG Swart"/>
            <person name="Singh M."/>
            <person name="Singh A."/>
            <person name="Seah K."/>
            <person name="Emmerich C."/>
        </authorList>
    </citation>
    <scope>NUCLEOTIDE SEQUENCE</scope>
    <source>
        <strain evidence="1">DP1</strain>
    </source>
</reference>
<keyword evidence="2" id="KW-1185">Reference proteome</keyword>